<dbReference type="SMART" id="SM00822">
    <property type="entry name" value="PKS_KR"/>
    <property type="match status" value="1"/>
</dbReference>
<dbReference type="PANTHER" id="PTHR42879">
    <property type="entry name" value="3-OXOACYL-(ACYL-CARRIER-PROTEIN) REDUCTASE"/>
    <property type="match status" value="1"/>
</dbReference>
<keyword evidence="4" id="KW-1185">Reference proteome</keyword>
<comment type="caution">
    <text evidence="3">The sequence shown here is derived from an EMBL/GenBank/DDBJ whole genome shotgun (WGS) entry which is preliminary data.</text>
</comment>
<dbReference type="NCBIfam" id="NF009466">
    <property type="entry name" value="PRK12826.1-2"/>
    <property type="match status" value="1"/>
</dbReference>
<comment type="similarity">
    <text evidence="1">Belongs to the short-chain dehydrogenases/reductases (SDR) family.</text>
</comment>
<reference evidence="3 4" key="1">
    <citation type="submission" date="2021-06" db="EMBL/GenBank/DDBJ databases">
        <authorList>
            <person name="Sun Q."/>
            <person name="Li D."/>
        </authorList>
    </citation>
    <scope>NUCLEOTIDE SEQUENCE [LARGE SCALE GENOMIC DNA]</scope>
    <source>
        <strain evidence="3 4">MSJ-40</strain>
    </source>
</reference>
<dbReference type="NCBIfam" id="NF009468">
    <property type="entry name" value="PRK12826.1-4"/>
    <property type="match status" value="1"/>
</dbReference>
<dbReference type="Proteomes" id="UP000749471">
    <property type="component" value="Unassembled WGS sequence"/>
</dbReference>
<organism evidence="3 4">
    <name type="scientific">Tissierella simiarum</name>
    <dbReference type="NCBI Taxonomy" id="2841534"/>
    <lineage>
        <taxon>Bacteria</taxon>
        <taxon>Bacillati</taxon>
        <taxon>Bacillota</taxon>
        <taxon>Tissierellia</taxon>
        <taxon>Tissierellales</taxon>
        <taxon>Tissierellaceae</taxon>
        <taxon>Tissierella</taxon>
    </lineage>
</organism>
<feature type="domain" description="Ketoreductase" evidence="2">
    <location>
        <begin position="8"/>
        <end position="188"/>
    </location>
</feature>
<dbReference type="EC" id="1.1.1.100" evidence="3"/>
<sequence>MFGRMKNKVAIVTGGARGIGRGISKVFAKEGAKVLIVVRSEEHAKKVVDEIKDFGGEASYFLGDVSNEKDMENMAKTCLERYGKIDILCHNAGIFPEVRLENMTVEDWDHVHNVNLKGTFLAVKACMPNMMENKYGKIVITSSITGTKTGNPGLAHYAATKGGVNGFIKTAAIELAQYNITVNGVEPGNIMTEGMGSQLGEDYIKAQEASIPMGKLGEPEDIAYAALFLASDEAKYITGETITVDGGQTLPESRFAVN</sequence>
<evidence type="ECO:0000313" key="3">
    <source>
        <dbReference type="EMBL" id="MBU5438481.1"/>
    </source>
</evidence>
<dbReference type="InterPro" id="IPR020904">
    <property type="entry name" value="Sc_DH/Rdtase_CS"/>
</dbReference>
<dbReference type="GO" id="GO:0004316">
    <property type="term" value="F:3-oxoacyl-[acyl-carrier-protein] reductase (NADPH) activity"/>
    <property type="evidence" value="ECO:0007669"/>
    <property type="project" value="UniProtKB-EC"/>
</dbReference>
<gene>
    <name evidence="3" type="primary">fabG</name>
    <name evidence="3" type="ORF">KQI42_10700</name>
</gene>
<dbReference type="NCBIfam" id="NF004202">
    <property type="entry name" value="PRK05653.2-2"/>
    <property type="match status" value="1"/>
</dbReference>
<dbReference type="PROSITE" id="PS00061">
    <property type="entry name" value="ADH_SHORT"/>
    <property type="match status" value="1"/>
</dbReference>
<proteinExistence type="inferred from homology"/>
<evidence type="ECO:0000259" key="2">
    <source>
        <dbReference type="SMART" id="SM00822"/>
    </source>
</evidence>
<name>A0ABS6E6D1_9FIRM</name>
<evidence type="ECO:0000256" key="1">
    <source>
        <dbReference type="ARBA" id="ARBA00006484"/>
    </source>
</evidence>
<keyword evidence="3" id="KW-0560">Oxidoreductase</keyword>
<dbReference type="InterPro" id="IPR050259">
    <property type="entry name" value="SDR"/>
</dbReference>
<dbReference type="PANTHER" id="PTHR42879:SF2">
    <property type="entry name" value="3-OXOACYL-[ACYL-CARRIER-PROTEIN] REDUCTASE FABG"/>
    <property type="match status" value="1"/>
</dbReference>
<dbReference type="InterPro" id="IPR002347">
    <property type="entry name" value="SDR_fam"/>
</dbReference>
<protein>
    <submittedName>
        <fullName evidence="3">3-oxoacyl-ACP reductase FabG</fullName>
        <ecNumber evidence="3">1.1.1.100</ecNumber>
    </submittedName>
</protein>
<dbReference type="RefSeq" id="WP_216519626.1">
    <property type="nucleotide sequence ID" value="NZ_JAHLPM010000008.1"/>
</dbReference>
<evidence type="ECO:0000313" key="4">
    <source>
        <dbReference type="Proteomes" id="UP000749471"/>
    </source>
</evidence>
<dbReference type="EMBL" id="JAHLPM010000008">
    <property type="protein sequence ID" value="MBU5438481.1"/>
    <property type="molecule type" value="Genomic_DNA"/>
</dbReference>
<accession>A0ABS6E6D1</accession>
<dbReference type="InterPro" id="IPR057326">
    <property type="entry name" value="KR_dom"/>
</dbReference>
<dbReference type="Pfam" id="PF13561">
    <property type="entry name" value="adh_short_C2"/>
    <property type="match status" value="1"/>
</dbReference>
<dbReference type="NCBIfam" id="NF005559">
    <property type="entry name" value="PRK07231.1"/>
    <property type="match status" value="1"/>
</dbReference>